<dbReference type="OrthoDB" id="1936865at2759"/>
<sequence length="88" mass="10167">MATPGETNLDDAIAFARCHLEATKGEFRPPMAEQVSRALQIPLPRFPRWLETINYLSEYEKEDEHNAMLLELARLDFNLAKSLHLKEI</sequence>
<dbReference type="EMBL" id="SPHZ02000006">
    <property type="protein sequence ID" value="KAF0911907.1"/>
    <property type="molecule type" value="Genomic_DNA"/>
</dbReference>
<evidence type="ECO:0008006" key="3">
    <source>
        <dbReference type="Google" id="ProtNLM"/>
    </source>
</evidence>
<dbReference type="PANTHER" id="PTHR31225">
    <property type="entry name" value="OS04G0344100 PROTEIN-RELATED"/>
    <property type="match status" value="1"/>
</dbReference>
<protein>
    <recommendedName>
        <fullName evidence="3">Terpene synthase N-terminal domain-containing protein</fullName>
    </recommendedName>
</protein>
<comment type="caution">
    <text evidence="1">The sequence shown here is derived from an EMBL/GenBank/DDBJ whole genome shotgun (WGS) entry which is preliminary data.</text>
</comment>
<dbReference type="AlphaFoldDB" id="A0A6G1DHE7"/>
<name>A0A6G1DHE7_9ORYZ</name>
<dbReference type="PANTHER" id="PTHR31225:SF63">
    <property type="entry name" value="BETA-SELINENE SYNTHASE"/>
    <property type="match status" value="1"/>
</dbReference>
<organism evidence="1 2">
    <name type="scientific">Oryza meyeriana var. granulata</name>
    <dbReference type="NCBI Taxonomy" id="110450"/>
    <lineage>
        <taxon>Eukaryota</taxon>
        <taxon>Viridiplantae</taxon>
        <taxon>Streptophyta</taxon>
        <taxon>Embryophyta</taxon>
        <taxon>Tracheophyta</taxon>
        <taxon>Spermatophyta</taxon>
        <taxon>Magnoliopsida</taxon>
        <taxon>Liliopsida</taxon>
        <taxon>Poales</taxon>
        <taxon>Poaceae</taxon>
        <taxon>BOP clade</taxon>
        <taxon>Oryzoideae</taxon>
        <taxon>Oryzeae</taxon>
        <taxon>Oryzinae</taxon>
        <taxon>Oryza</taxon>
        <taxon>Oryza meyeriana</taxon>
    </lineage>
</organism>
<evidence type="ECO:0000313" key="2">
    <source>
        <dbReference type="Proteomes" id="UP000479710"/>
    </source>
</evidence>
<dbReference type="InterPro" id="IPR036965">
    <property type="entry name" value="Terpene_synth_N_sf"/>
</dbReference>
<reference evidence="1 2" key="1">
    <citation type="submission" date="2019-11" db="EMBL/GenBank/DDBJ databases">
        <title>Whole genome sequence of Oryza granulata.</title>
        <authorList>
            <person name="Li W."/>
        </authorList>
    </citation>
    <scope>NUCLEOTIDE SEQUENCE [LARGE SCALE GENOMIC DNA]</scope>
    <source>
        <strain evidence="2">cv. Menghai</strain>
        <tissue evidence="1">Leaf</tissue>
    </source>
</reference>
<dbReference type="InterPro" id="IPR008930">
    <property type="entry name" value="Terpenoid_cyclase/PrenylTrfase"/>
</dbReference>
<proteinExistence type="predicted"/>
<dbReference type="GO" id="GO:0010333">
    <property type="term" value="F:terpene synthase activity"/>
    <property type="evidence" value="ECO:0007669"/>
    <property type="project" value="InterPro"/>
</dbReference>
<dbReference type="SUPFAM" id="SSF48239">
    <property type="entry name" value="Terpenoid cyclases/Protein prenyltransferases"/>
    <property type="match status" value="1"/>
</dbReference>
<accession>A0A6G1DHE7</accession>
<evidence type="ECO:0000313" key="1">
    <source>
        <dbReference type="EMBL" id="KAF0911907.1"/>
    </source>
</evidence>
<dbReference type="InterPro" id="IPR050148">
    <property type="entry name" value="Terpene_synthase-like"/>
</dbReference>
<dbReference type="GO" id="GO:0016114">
    <property type="term" value="P:terpenoid biosynthetic process"/>
    <property type="evidence" value="ECO:0007669"/>
    <property type="project" value="InterPro"/>
</dbReference>
<keyword evidence="2" id="KW-1185">Reference proteome</keyword>
<dbReference type="Proteomes" id="UP000479710">
    <property type="component" value="Unassembled WGS sequence"/>
</dbReference>
<gene>
    <name evidence="1" type="ORF">E2562_012734</name>
</gene>
<dbReference type="Gene3D" id="1.50.10.130">
    <property type="entry name" value="Terpene synthase, N-terminal domain"/>
    <property type="match status" value="1"/>
</dbReference>